<dbReference type="InterPro" id="IPR036097">
    <property type="entry name" value="HisK_dim/P_sf"/>
</dbReference>
<organism evidence="8 9">
    <name type="scientific">Salipiger mangrovisoli</name>
    <dbReference type="NCBI Taxonomy" id="2865933"/>
    <lineage>
        <taxon>Bacteria</taxon>
        <taxon>Pseudomonadati</taxon>
        <taxon>Pseudomonadota</taxon>
        <taxon>Alphaproteobacteria</taxon>
        <taxon>Rhodobacterales</taxon>
        <taxon>Roseobacteraceae</taxon>
        <taxon>Salipiger</taxon>
    </lineage>
</organism>
<dbReference type="SUPFAM" id="SSF47384">
    <property type="entry name" value="Homodimeric domain of signal transducing histidine kinase"/>
    <property type="match status" value="1"/>
</dbReference>
<feature type="domain" description="Histidine kinase" evidence="7">
    <location>
        <begin position="221"/>
        <end position="429"/>
    </location>
</feature>
<dbReference type="PANTHER" id="PTHR43065:SF49">
    <property type="entry name" value="HISTIDINE KINASE"/>
    <property type="match status" value="1"/>
</dbReference>
<sequence length="455" mass="48463">MRRWVRALAGLIPAAGEPLDFTELRSLEGMRRAQGLMSIGLISSATLAIWAFMGVAPLLPWLCAMLVTFALHSHVVSSLPDRGVRRQLLLPVATLVISGLAYIAGGMILWMQDEPGLSILSLMFIFVALLNTLSYRVQMRLLLVLDLSLMGIGVFARAGWLWYAAPGAADTMLVSTALVICYLYFCRVAWNVLRTREDLEAAARAALAKARGRAMEQLTGGVAHDFNNLLTAVLGNMELARLSRSASERDELMDEAERAARRGAELTGQLLAMASCARLRPVTMSASEALHGLSKRAGDLMTPDHKLSVEIAPGLPLIRVDGPRLQTCLLELLSNARDAMPDGGAIELRVQPSGAGVCFELRDHGSGIPADLLPLVCEPYFTTKPVGEGSGLGLAILRGFAEQSGGTFKLAKPDFGPGTCARLVFPAAADQSKAALGPAGAGPQPRTARVASAAE</sequence>
<feature type="region of interest" description="Disordered" evidence="5">
    <location>
        <begin position="434"/>
        <end position="455"/>
    </location>
</feature>
<keyword evidence="6" id="KW-0812">Transmembrane</keyword>
<evidence type="ECO:0000256" key="3">
    <source>
        <dbReference type="ARBA" id="ARBA00022553"/>
    </source>
</evidence>
<feature type="compositionally biased region" description="Low complexity" evidence="5">
    <location>
        <begin position="434"/>
        <end position="445"/>
    </location>
</feature>
<dbReference type="InterPro" id="IPR003594">
    <property type="entry name" value="HATPase_dom"/>
</dbReference>
<gene>
    <name evidence="8" type="ORF">IQ782_06310</name>
</gene>
<dbReference type="InterPro" id="IPR036890">
    <property type="entry name" value="HATPase_C_sf"/>
</dbReference>
<dbReference type="SUPFAM" id="SSF55874">
    <property type="entry name" value="ATPase domain of HSP90 chaperone/DNA topoisomerase II/histidine kinase"/>
    <property type="match status" value="1"/>
</dbReference>
<feature type="transmembrane region" description="Helical" evidence="6">
    <location>
        <begin position="58"/>
        <end position="76"/>
    </location>
</feature>
<evidence type="ECO:0000256" key="6">
    <source>
        <dbReference type="SAM" id="Phobius"/>
    </source>
</evidence>
<feature type="transmembrane region" description="Helical" evidence="6">
    <location>
        <begin position="141"/>
        <end position="165"/>
    </location>
</feature>
<evidence type="ECO:0000256" key="2">
    <source>
        <dbReference type="ARBA" id="ARBA00012438"/>
    </source>
</evidence>
<dbReference type="CDD" id="cd00082">
    <property type="entry name" value="HisKA"/>
    <property type="match status" value="1"/>
</dbReference>
<keyword evidence="6" id="KW-1133">Transmembrane helix</keyword>
<dbReference type="InterPro" id="IPR005467">
    <property type="entry name" value="His_kinase_dom"/>
</dbReference>
<dbReference type="Proteomes" id="UP000607796">
    <property type="component" value="Unassembled WGS sequence"/>
</dbReference>
<feature type="transmembrane region" description="Helical" evidence="6">
    <location>
        <begin position="171"/>
        <end position="190"/>
    </location>
</feature>
<accession>A0ABR9WYT3</accession>
<reference evidence="8 9" key="1">
    <citation type="journal article" date="2021" name="Int. J. Syst. Evol. Microbiol.">
        <title>Salipiger mangrovisoli sp. nov., isolated from mangrove soil and the proposal for the reclassification of Paraphaeobacter pallidus as Salipiger pallidus comb. nov.</title>
        <authorList>
            <person name="Du J."/>
            <person name="Liu Y."/>
            <person name="Pei T."/>
            <person name="Deng M.R."/>
            <person name="Zhu H."/>
        </authorList>
    </citation>
    <scope>NUCLEOTIDE SEQUENCE [LARGE SCALE GENOMIC DNA]</scope>
    <source>
        <strain evidence="8 9">6D45A</strain>
    </source>
</reference>
<evidence type="ECO:0000256" key="1">
    <source>
        <dbReference type="ARBA" id="ARBA00000085"/>
    </source>
</evidence>
<evidence type="ECO:0000313" key="9">
    <source>
        <dbReference type="Proteomes" id="UP000607796"/>
    </source>
</evidence>
<protein>
    <recommendedName>
        <fullName evidence="2">histidine kinase</fullName>
        <ecNumber evidence="2">2.7.13.3</ecNumber>
    </recommendedName>
</protein>
<dbReference type="SMART" id="SM00387">
    <property type="entry name" value="HATPase_c"/>
    <property type="match status" value="1"/>
</dbReference>
<dbReference type="PANTHER" id="PTHR43065">
    <property type="entry name" value="SENSOR HISTIDINE KINASE"/>
    <property type="match status" value="1"/>
</dbReference>
<dbReference type="Gene3D" id="1.10.287.130">
    <property type="match status" value="1"/>
</dbReference>
<feature type="coiled-coil region" evidence="4">
    <location>
        <begin position="242"/>
        <end position="269"/>
    </location>
</feature>
<comment type="caution">
    <text evidence="8">The sequence shown here is derived from an EMBL/GenBank/DDBJ whole genome shotgun (WGS) entry which is preliminary data.</text>
</comment>
<feature type="transmembrane region" description="Helical" evidence="6">
    <location>
        <begin position="88"/>
        <end position="110"/>
    </location>
</feature>
<feature type="transmembrane region" description="Helical" evidence="6">
    <location>
        <begin position="35"/>
        <end position="52"/>
    </location>
</feature>
<keyword evidence="3" id="KW-0597">Phosphoprotein</keyword>
<dbReference type="SMART" id="SM00388">
    <property type="entry name" value="HisKA"/>
    <property type="match status" value="1"/>
</dbReference>
<keyword evidence="6" id="KW-0472">Membrane</keyword>
<dbReference type="PRINTS" id="PR00344">
    <property type="entry name" value="BCTRLSENSOR"/>
</dbReference>
<evidence type="ECO:0000256" key="5">
    <source>
        <dbReference type="SAM" id="MobiDB-lite"/>
    </source>
</evidence>
<dbReference type="PROSITE" id="PS50109">
    <property type="entry name" value="HIS_KIN"/>
    <property type="match status" value="1"/>
</dbReference>
<name>A0ABR9WYT3_9RHOB</name>
<dbReference type="Pfam" id="PF00512">
    <property type="entry name" value="HisKA"/>
    <property type="match status" value="1"/>
</dbReference>
<keyword evidence="9" id="KW-1185">Reference proteome</keyword>
<evidence type="ECO:0000256" key="4">
    <source>
        <dbReference type="SAM" id="Coils"/>
    </source>
</evidence>
<evidence type="ECO:0000313" key="8">
    <source>
        <dbReference type="EMBL" id="MBE9636447.1"/>
    </source>
</evidence>
<dbReference type="Pfam" id="PF02518">
    <property type="entry name" value="HATPase_c"/>
    <property type="match status" value="1"/>
</dbReference>
<evidence type="ECO:0000259" key="7">
    <source>
        <dbReference type="PROSITE" id="PS50109"/>
    </source>
</evidence>
<dbReference type="Gene3D" id="3.30.565.10">
    <property type="entry name" value="Histidine kinase-like ATPase, C-terminal domain"/>
    <property type="match status" value="1"/>
</dbReference>
<dbReference type="EC" id="2.7.13.3" evidence="2"/>
<feature type="transmembrane region" description="Helical" evidence="6">
    <location>
        <begin position="116"/>
        <end position="134"/>
    </location>
</feature>
<dbReference type="RefSeq" id="WP_194133764.1">
    <property type="nucleotide sequence ID" value="NZ_JADFFK010000003.1"/>
</dbReference>
<dbReference type="EMBL" id="JADFFK010000003">
    <property type="protein sequence ID" value="MBE9636447.1"/>
    <property type="molecule type" value="Genomic_DNA"/>
</dbReference>
<keyword evidence="4" id="KW-0175">Coiled coil</keyword>
<dbReference type="InterPro" id="IPR003661">
    <property type="entry name" value="HisK_dim/P_dom"/>
</dbReference>
<proteinExistence type="predicted"/>
<comment type="catalytic activity">
    <reaction evidence="1">
        <text>ATP + protein L-histidine = ADP + protein N-phospho-L-histidine.</text>
        <dbReference type="EC" id="2.7.13.3"/>
    </reaction>
</comment>
<dbReference type="InterPro" id="IPR004358">
    <property type="entry name" value="Sig_transdc_His_kin-like_C"/>
</dbReference>